<proteinExistence type="predicted"/>
<dbReference type="InterPro" id="IPR010827">
    <property type="entry name" value="BamA/TamA_POTRA"/>
</dbReference>
<dbReference type="PANTHER" id="PTHR12815">
    <property type="entry name" value="SORTING AND ASSEMBLY MACHINERY SAMM50 PROTEIN FAMILY MEMBER"/>
    <property type="match status" value="1"/>
</dbReference>
<dbReference type="InterPro" id="IPR023707">
    <property type="entry name" value="OM_assembly_BamA"/>
</dbReference>
<evidence type="ECO:0000256" key="1">
    <source>
        <dbReference type="ARBA" id="ARBA00004370"/>
    </source>
</evidence>
<dbReference type="Pfam" id="PF07244">
    <property type="entry name" value="POTRA"/>
    <property type="match status" value="5"/>
</dbReference>
<dbReference type="Gene3D" id="3.10.20.310">
    <property type="entry name" value="membrane protein fhac"/>
    <property type="match status" value="5"/>
</dbReference>
<evidence type="ECO:0000259" key="10">
    <source>
        <dbReference type="PROSITE" id="PS51779"/>
    </source>
</evidence>
<dbReference type="InterPro" id="IPR039910">
    <property type="entry name" value="D15-like"/>
</dbReference>
<dbReference type="PANTHER" id="PTHR12815:SF47">
    <property type="entry name" value="TRANSLOCATION AND ASSEMBLY MODULE SUBUNIT TAMA"/>
    <property type="match status" value="1"/>
</dbReference>
<reference evidence="11 12" key="1">
    <citation type="submission" date="2017-06" db="EMBL/GenBank/DDBJ databases">
        <authorList>
            <person name="Kim H.J."/>
            <person name="Triplett B.A."/>
        </authorList>
    </citation>
    <scope>NUCLEOTIDE SEQUENCE [LARGE SCALE GENOMIC DNA]</scope>
    <source>
        <strain evidence="11 12">DSM 13116</strain>
    </source>
</reference>
<dbReference type="GO" id="GO:0009279">
    <property type="term" value="C:cell outer membrane"/>
    <property type="evidence" value="ECO:0007669"/>
    <property type="project" value="UniProtKB-UniRule"/>
</dbReference>
<dbReference type="NCBIfam" id="TIGR03303">
    <property type="entry name" value="OM_YaeT"/>
    <property type="match status" value="1"/>
</dbReference>
<feature type="signal peptide" evidence="9">
    <location>
        <begin position="1"/>
        <end position="30"/>
    </location>
</feature>
<evidence type="ECO:0000256" key="3">
    <source>
        <dbReference type="ARBA" id="ARBA00022692"/>
    </source>
</evidence>
<evidence type="ECO:0000256" key="5">
    <source>
        <dbReference type="ARBA" id="ARBA00022737"/>
    </source>
</evidence>
<dbReference type="RefSeq" id="WP_089275622.1">
    <property type="nucleotide sequence ID" value="NZ_FZOC01000011.1"/>
</dbReference>
<comment type="subcellular location">
    <subcellularLocation>
        <location evidence="1">Membrane</location>
    </subcellularLocation>
</comment>
<dbReference type="Gene3D" id="2.40.160.50">
    <property type="entry name" value="membrane protein fhac: a member of the omp85/tpsb transporter family"/>
    <property type="match status" value="1"/>
</dbReference>
<evidence type="ECO:0000256" key="4">
    <source>
        <dbReference type="ARBA" id="ARBA00022729"/>
    </source>
</evidence>
<dbReference type="EMBL" id="FZOC01000011">
    <property type="protein sequence ID" value="SNS27644.1"/>
    <property type="molecule type" value="Genomic_DNA"/>
</dbReference>
<evidence type="ECO:0000256" key="2">
    <source>
        <dbReference type="ARBA" id="ARBA00022452"/>
    </source>
</evidence>
<evidence type="ECO:0000256" key="9">
    <source>
        <dbReference type="SAM" id="SignalP"/>
    </source>
</evidence>
<keyword evidence="12" id="KW-1185">Reference proteome</keyword>
<dbReference type="InterPro" id="IPR034746">
    <property type="entry name" value="POTRA"/>
</dbReference>
<sequence>MPRGRKTRFFALAALALAVAVFAAPRQFLAAVTSPREVSVVVLPFEINAGDDMKYLRQGLQDMLSERLSEAGFTVIPRESLERALASKGLAPGDPQTVREGALLTGAAYAITGSFSQLGETLSLDIRVVDPFGLKQPMPVSVSKDGLINLLPAVDELVARMKGDLMGLDRVVDIEVEGNVALDREVVLMRLTTKKGDTVDFKTINTDVKTVYDLGYFDDVKALLRDASGGKKLIIRVVEKPRILAIGVKGAKELKSDDIIKAANSKKGAVLNPKVLSEDIAAIREMYRKDGFYNAKVTHEIESAGQGQARLNFVIDEGKKLFIQKIIIEGASQLSEDDLKDELAIKERGLLSWFTQSGILKEELLERDSAALAAYYNNRGFIDAKVSAPDVQIGEDGITIVFRVEEGPRFKVESVRVEGDLIADEPKLVALTKSAEVAKTKGYLDRSMVRDDLKALTDYYNNFGYAYAEANVRMNDHPEEKTVDIIYVMRKLQRVHIRRVLVEGNTKTRDNVIMREMRLADGDQFNGDKLKRSSERLDKLGYFSSVDIEPVPTGSPDEMDLKVKVKDKDTGKIGGGVGYSTYDSVYFAASIEEGNLFGKGWSTSLNGQWGSKKTAYTFTAMNPRWDDSNLGVGLQLFDRQEDYVSYDRDSLGGKVTFSYPLGEYTSVIWDYRLERYKIYDVDTTSASQLVIDSLGRHTASVASATVVRDTTNGGSTTLPSKGTVNSVTVSYGGGLLAGSDNFVKGIFDSGWYHPVIGDLVFHWHGQVGWVGQNWNDEAIPVSERFALGGSGTVRGYSQRKITPLSDGGFSAVYGDKEMFMNFELTYPLSKKMGIYGTGFFDAGNTWKEGESWFDTPKRGGIASPSFGLYKSVGAGILWYSPMGPLKIEYGYGLDNLYDSSNSKVEFNMGRSF</sequence>
<organism evidence="11 12">
    <name type="scientific">Humidesulfovibrio mexicanus</name>
    <dbReference type="NCBI Taxonomy" id="147047"/>
    <lineage>
        <taxon>Bacteria</taxon>
        <taxon>Pseudomonadati</taxon>
        <taxon>Thermodesulfobacteriota</taxon>
        <taxon>Desulfovibrionia</taxon>
        <taxon>Desulfovibrionales</taxon>
        <taxon>Desulfovibrionaceae</taxon>
        <taxon>Humidesulfovibrio</taxon>
    </lineage>
</organism>
<feature type="domain" description="POTRA" evidence="10">
    <location>
        <begin position="169"/>
        <end position="240"/>
    </location>
</feature>
<evidence type="ECO:0000313" key="12">
    <source>
        <dbReference type="Proteomes" id="UP000198324"/>
    </source>
</evidence>
<feature type="domain" description="POTRA" evidence="10">
    <location>
        <begin position="321"/>
        <end position="407"/>
    </location>
</feature>
<name>A0A239D6Z5_9BACT</name>
<dbReference type="Proteomes" id="UP000198324">
    <property type="component" value="Unassembled WGS sequence"/>
</dbReference>
<dbReference type="OrthoDB" id="9803054at2"/>
<evidence type="ECO:0000256" key="7">
    <source>
        <dbReference type="ARBA" id="ARBA00023237"/>
    </source>
</evidence>
<evidence type="ECO:0000313" key="11">
    <source>
        <dbReference type="EMBL" id="SNS27644.1"/>
    </source>
</evidence>
<dbReference type="PIRSF" id="PIRSF006076">
    <property type="entry name" value="OM_assembly_OMP85"/>
    <property type="match status" value="1"/>
</dbReference>
<dbReference type="Pfam" id="PF01103">
    <property type="entry name" value="Omp85"/>
    <property type="match status" value="1"/>
</dbReference>
<keyword evidence="2" id="KW-1134">Transmembrane beta strand</keyword>
<keyword evidence="7" id="KW-0998">Cell outer membrane</keyword>
<accession>A0A239D6Z5</accession>
<feature type="domain" description="POTRA" evidence="10">
    <location>
        <begin position="495"/>
        <end position="568"/>
    </location>
</feature>
<protein>
    <recommendedName>
        <fullName evidence="8">Outer membrane protein assembly factor BamA</fullName>
    </recommendedName>
</protein>
<dbReference type="GO" id="GO:0071709">
    <property type="term" value="P:membrane assembly"/>
    <property type="evidence" value="ECO:0007669"/>
    <property type="project" value="InterPro"/>
</dbReference>
<keyword evidence="4 9" id="KW-0732">Signal</keyword>
<evidence type="ECO:0000256" key="6">
    <source>
        <dbReference type="ARBA" id="ARBA00023136"/>
    </source>
</evidence>
<keyword evidence="5" id="KW-0677">Repeat</keyword>
<dbReference type="Gene3D" id="3.40.50.10610">
    <property type="entry name" value="ABC-type transport auxiliary lipoprotein component"/>
    <property type="match status" value="1"/>
</dbReference>
<keyword evidence="6" id="KW-0472">Membrane</keyword>
<feature type="domain" description="POTRA" evidence="10">
    <location>
        <begin position="241"/>
        <end position="318"/>
    </location>
</feature>
<gene>
    <name evidence="11" type="ORF">SAMN04488503_0128</name>
</gene>
<evidence type="ECO:0000256" key="8">
    <source>
        <dbReference type="NCBIfam" id="TIGR03303"/>
    </source>
</evidence>
<dbReference type="AlphaFoldDB" id="A0A239D6Z5"/>
<keyword evidence="3" id="KW-0812">Transmembrane</keyword>
<dbReference type="InterPro" id="IPR000184">
    <property type="entry name" value="Bac_surfAg_D15"/>
</dbReference>
<feature type="chain" id="PRO_5013054214" description="Outer membrane protein assembly factor BamA" evidence="9">
    <location>
        <begin position="31"/>
        <end position="912"/>
    </location>
</feature>
<dbReference type="PROSITE" id="PS51779">
    <property type="entry name" value="POTRA"/>
    <property type="match status" value="4"/>
</dbReference>